<reference evidence="1 2" key="2">
    <citation type="journal article" date="2017" name="Front. Plant Sci.">
        <title>Gene Classification and Mining of Molecular Markers Useful in Red Clover (Trifolium pratense) Breeding.</title>
        <authorList>
            <person name="Istvanek J."/>
            <person name="Dluhosova J."/>
            <person name="Dluhos P."/>
            <person name="Patkova L."/>
            <person name="Nedelnik J."/>
            <person name="Repkova J."/>
        </authorList>
    </citation>
    <scope>NUCLEOTIDE SEQUENCE [LARGE SCALE GENOMIC DNA]</scope>
    <source>
        <strain evidence="2">cv. Tatra</strain>
        <tissue evidence="1">Young leaves</tissue>
    </source>
</reference>
<comment type="caution">
    <text evidence="1">The sequence shown here is derived from an EMBL/GenBank/DDBJ whole genome shotgun (WGS) entry which is preliminary data.</text>
</comment>
<accession>A0A2K3KB36</accession>
<evidence type="ECO:0000313" key="1">
    <source>
        <dbReference type="EMBL" id="PNX63478.1"/>
    </source>
</evidence>
<proteinExistence type="predicted"/>
<feature type="non-terminal residue" evidence="1">
    <location>
        <position position="1"/>
    </location>
</feature>
<reference evidence="1 2" key="1">
    <citation type="journal article" date="2014" name="Am. J. Bot.">
        <title>Genome assembly and annotation for red clover (Trifolium pratense; Fabaceae).</title>
        <authorList>
            <person name="Istvanek J."/>
            <person name="Jaros M."/>
            <person name="Krenek A."/>
            <person name="Repkova J."/>
        </authorList>
    </citation>
    <scope>NUCLEOTIDE SEQUENCE [LARGE SCALE GENOMIC DNA]</scope>
    <source>
        <strain evidence="2">cv. Tatra</strain>
        <tissue evidence="1">Young leaves</tissue>
    </source>
</reference>
<sequence>GTIPRLQRKCFRVHPKLNSFEGVAAKESGDNGGERKR</sequence>
<dbReference type="EMBL" id="ASHM01155764">
    <property type="protein sequence ID" value="PNX63478.1"/>
    <property type="molecule type" value="Genomic_DNA"/>
</dbReference>
<evidence type="ECO:0000313" key="2">
    <source>
        <dbReference type="Proteomes" id="UP000236291"/>
    </source>
</evidence>
<dbReference type="AlphaFoldDB" id="A0A2K3KB36"/>
<protein>
    <submittedName>
        <fullName evidence="1">Uncharacterized protein</fullName>
    </submittedName>
</protein>
<name>A0A2K3KB36_TRIPR</name>
<organism evidence="1 2">
    <name type="scientific">Trifolium pratense</name>
    <name type="common">Red clover</name>
    <dbReference type="NCBI Taxonomy" id="57577"/>
    <lineage>
        <taxon>Eukaryota</taxon>
        <taxon>Viridiplantae</taxon>
        <taxon>Streptophyta</taxon>
        <taxon>Embryophyta</taxon>
        <taxon>Tracheophyta</taxon>
        <taxon>Spermatophyta</taxon>
        <taxon>Magnoliopsida</taxon>
        <taxon>eudicotyledons</taxon>
        <taxon>Gunneridae</taxon>
        <taxon>Pentapetalae</taxon>
        <taxon>rosids</taxon>
        <taxon>fabids</taxon>
        <taxon>Fabales</taxon>
        <taxon>Fabaceae</taxon>
        <taxon>Papilionoideae</taxon>
        <taxon>50 kb inversion clade</taxon>
        <taxon>NPAAA clade</taxon>
        <taxon>Hologalegina</taxon>
        <taxon>IRL clade</taxon>
        <taxon>Trifolieae</taxon>
        <taxon>Trifolium</taxon>
    </lineage>
</organism>
<dbReference type="Proteomes" id="UP000236291">
    <property type="component" value="Unassembled WGS sequence"/>
</dbReference>
<gene>
    <name evidence="1" type="ORF">L195_g061649</name>
</gene>